<keyword evidence="3" id="KW-0560">Oxidoreductase</keyword>
<reference evidence="6" key="1">
    <citation type="submission" date="2018-12" db="EMBL/GenBank/DDBJ databases">
        <authorList>
            <person name="Jadhav K."/>
            <person name="Kushwaha B."/>
            <person name="Jadhav I."/>
        </authorList>
    </citation>
    <scope>NUCLEOTIDE SEQUENCE [LARGE SCALE GENOMIC DNA]</scope>
    <source>
        <strain evidence="6">SBS 10</strain>
    </source>
</reference>
<dbReference type="PANTHER" id="PTHR10173:SF52">
    <property type="entry name" value="METHIONINE-R-SULFOXIDE REDUCTASE B1"/>
    <property type="match status" value="1"/>
</dbReference>
<dbReference type="EMBL" id="RXHI01000013">
    <property type="protein sequence ID" value="RUA22614.1"/>
    <property type="molecule type" value="Genomic_DNA"/>
</dbReference>
<feature type="domain" description="MsrB" evidence="5">
    <location>
        <begin position="14"/>
        <end position="108"/>
    </location>
</feature>
<dbReference type="GO" id="GO:0006979">
    <property type="term" value="P:response to oxidative stress"/>
    <property type="evidence" value="ECO:0007669"/>
    <property type="project" value="InterPro"/>
</dbReference>
<sequence length="134" mass="14819">MACPTDPGTVSRLWERSTERPFSGDYRVHDEQGIYHCICCHAPLFENEHARTPAAGGQASTARWGNLLSRSVPATLPACSVRKWCVRPLRCSLGACLPDGPPETTGLRCASTPWRWPLPRRITLHHLPGATHLL</sequence>
<evidence type="ECO:0000256" key="1">
    <source>
        <dbReference type="ARBA" id="ARBA00007174"/>
    </source>
</evidence>
<accession>A0A432JJZ0</accession>
<dbReference type="SUPFAM" id="SSF51316">
    <property type="entry name" value="Mss4-like"/>
    <property type="match status" value="1"/>
</dbReference>
<dbReference type="InterPro" id="IPR011057">
    <property type="entry name" value="Mss4-like_sf"/>
</dbReference>
<name>A0A432JJZ0_9GAMM</name>
<comment type="caution">
    <text evidence="6">The sequence shown here is derived from an EMBL/GenBank/DDBJ whole genome shotgun (WGS) entry which is preliminary data.</text>
</comment>
<dbReference type="GO" id="GO:0030091">
    <property type="term" value="P:protein repair"/>
    <property type="evidence" value="ECO:0007669"/>
    <property type="project" value="InterPro"/>
</dbReference>
<dbReference type="InterPro" id="IPR002579">
    <property type="entry name" value="Met_Sox_Rdtase_MsrB_dom"/>
</dbReference>
<evidence type="ECO:0000313" key="6">
    <source>
        <dbReference type="EMBL" id="RUA22614.1"/>
    </source>
</evidence>
<evidence type="ECO:0000256" key="4">
    <source>
        <dbReference type="ARBA" id="ARBA00048488"/>
    </source>
</evidence>
<proteinExistence type="inferred from homology"/>
<dbReference type="EC" id="1.8.4.12" evidence="2"/>
<comment type="similarity">
    <text evidence="1">Belongs to the MsrB Met sulfoxide reductase family.</text>
</comment>
<comment type="catalytic activity">
    <reaction evidence="4">
        <text>L-methionyl-[protein] + [thioredoxin]-disulfide + H2O = L-methionyl-(R)-S-oxide-[protein] + [thioredoxin]-dithiol</text>
        <dbReference type="Rhea" id="RHEA:24164"/>
        <dbReference type="Rhea" id="RHEA-COMP:10698"/>
        <dbReference type="Rhea" id="RHEA-COMP:10700"/>
        <dbReference type="Rhea" id="RHEA-COMP:12313"/>
        <dbReference type="Rhea" id="RHEA-COMP:12314"/>
        <dbReference type="ChEBI" id="CHEBI:15377"/>
        <dbReference type="ChEBI" id="CHEBI:16044"/>
        <dbReference type="ChEBI" id="CHEBI:29950"/>
        <dbReference type="ChEBI" id="CHEBI:45764"/>
        <dbReference type="ChEBI" id="CHEBI:50058"/>
        <dbReference type="EC" id="1.8.4.12"/>
    </reaction>
</comment>
<dbReference type="PANTHER" id="PTHR10173">
    <property type="entry name" value="METHIONINE SULFOXIDE REDUCTASE"/>
    <property type="match status" value="1"/>
</dbReference>
<dbReference type="InterPro" id="IPR028427">
    <property type="entry name" value="Met_Sox_Rdtase_MsrB"/>
</dbReference>
<dbReference type="GO" id="GO:0005737">
    <property type="term" value="C:cytoplasm"/>
    <property type="evidence" value="ECO:0007669"/>
    <property type="project" value="TreeGrafter"/>
</dbReference>
<gene>
    <name evidence="6" type="ORF">DSL92_04840</name>
</gene>
<dbReference type="Gene3D" id="2.170.150.20">
    <property type="entry name" value="Peptide methionine sulfoxide reductase"/>
    <property type="match status" value="1"/>
</dbReference>
<evidence type="ECO:0000256" key="3">
    <source>
        <dbReference type="ARBA" id="ARBA00023002"/>
    </source>
</evidence>
<evidence type="ECO:0000256" key="2">
    <source>
        <dbReference type="ARBA" id="ARBA00012499"/>
    </source>
</evidence>
<dbReference type="GO" id="GO:0033743">
    <property type="term" value="F:peptide-methionine (R)-S-oxide reductase activity"/>
    <property type="evidence" value="ECO:0007669"/>
    <property type="project" value="UniProtKB-EC"/>
</dbReference>
<dbReference type="Pfam" id="PF01641">
    <property type="entry name" value="SelR"/>
    <property type="match status" value="1"/>
</dbReference>
<protein>
    <recommendedName>
        <fullName evidence="2">peptide-methionine (R)-S-oxide reductase</fullName>
        <ecNumber evidence="2">1.8.4.12</ecNumber>
    </recommendedName>
</protein>
<organism evidence="6">
    <name type="scientific">Billgrantia gudaonensis</name>
    <dbReference type="NCBI Taxonomy" id="376427"/>
    <lineage>
        <taxon>Bacteria</taxon>
        <taxon>Pseudomonadati</taxon>
        <taxon>Pseudomonadota</taxon>
        <taxon>Gammaproteobacteria</taxon>
        <taxon>Oceanospirillales</taxon>
        <taxon>Halomonadaceae</taxon>
        <taxon>Billgrantia</taxon>
    </lineage>
</organism>
<evidence type="ECO:0000259" key="5">
    <source>
        <dbReference type="Pfam" id="PF01641"/>
    </source>
</evidence>
<dbReference type="AlphaFoldDB" id="A0A432JJZ0"/>